<comment type="caution">
    <text evidence="4">The sequence shown here is derived from an EMBL/GenBank/DDBJ whole genome shotgun (WGS) entry which is preliminary data.</text>
</comment>
<organism evidence="4 5">
    <name type="scientific">Riccia fluitans</name>
    <dbReference type="NCBI Taxonomy" id="41844"/>
    <lineage>
        <taxon>Eukaryota</taxon>
        <taxon>Viridiplantae</taxon>
        <taxon>Streptophyta</taxon>
        <taxon>Embryophyta</taxon>
        <taxon>Marchantiophyta</taxon>
        <taxon>Marchantiopsida</taxon>
        <taxon>Marchantiidae</taxon>
        <taxon>Marchantiales</taxon>
        <taxon>Ricciaceae</taxon>
        <taxon>Riccia</taxon>
    </lineage>
</organism>
<keyword evidence="5" id="KW-1185">Reference proteome</keyword>
<dbReference type="AlphaFoldDB" id="A0ABD1YNL0"/>
<comment type="pathway">
    <text evidence="1">Protein modification; protein ubiquitination.</text>
</comment>
<feature type="domain" description="U-box" evidence="3">
    <location>
        <begin position="271"/>
        <end position="322"/>
    </location>
</feature>
<evidence type="ECO:0000259" key="3">
    <source>
        <dbReference type="Pfam" id="PF04564"/>
    </source>
</evidence>
<keyword evidence="2" id="KW-1133">Transmembrane helix</keyword>
<protein>
    <recommendedName>
        <fullName evidence="3">U-box domain-containing protein</fullName>
    </recommendedName>
</protein>
<sequence>MSFFSFSITADHAFAEGLRVVPADGGVGLDPQVCPLHGDCHRSLAVPAAGEVVCGREADQASGFIEGADKKRLAIAIFTLFDRVGDKRSRVHRSPMKSIQLGFTWKGFQNREVHRSLANEVKETNTFMEEALAQEKFKNLWTVKETRSKLELQRQKLVSAFQLAFFITTLDVVLDGHKKTNNFQERMQQLYSVHTSDSAAARTQIQDLLQSLDTRISGQNAKLQSLISYMESGGSQSIGTESTDTQKFFADVLTAVDQLQDGYQLEELMYDPLYTEELMWDPVKASDGYTYDRWTIVENDDHPDPAHRSLSDGRSPFSRAPLSILCDDVTVRQRLYTIEKFRNEGVEEKSKEMREKYRAKTLKLVEEGHDGEALERLENVLKWAPDDKVCRYHQDVISNRLRQHRNEISDRLDKSESFVRLGDENHGTVIESFQPQSQPDDPGVALSWALHAGLKLPVYALIVSIFVAIVFTGFRGRIALEEKLEACLSSGKEAEAKISSSEDELERLGALVEMFQHQSKLHEEKIGVLEKENIQLQESNNCRLISLSNADSISPAVTKEAENVQLTAKKDCKEEILAAKNGMSRKIAKRRY</sequence>
<keyword evidence="2" id="KW-0472">Membrane</keyword>
<accession>A0ABD1YNL0</accession>
<dbReference type="Pfam" id="PF04564">
    <property type="entry name" value="U-box"/>
    <property type="match status" value="1"/>
</dbReference>
<dbReference type="CDD" id="cd16453">
    <property type="entry name" value="RING-Ubox"/>
    <property type="match status" value="1"/>
</dbReference>
<dbReference type="Gene3D" id="3.30.40.10">
    <property type="entry name" value="Zinc/RING finger domain, C3HC4 (zinc finger)"/>
    <property type="match status" value="1"/>
</dbReference>
<proteinExistence type="predicted"/>
<evidence type="ECO:0000256" key="2">
    <source>
        <dbReference type="SAM" id="Phobius"/>
    </source>
</evidence>
<evidence type="ECO:0000313" key="4">
    <source>
        <dbReference type="EMBL" id="KAL2632181.1"/>
    </source>
</evidence>
<dbReference type="SUPFAM" id="SSF57850">
    <property type="entry name" value="RING/U-box"/>
    <property type="match status" value="1"/>
</dbReference>
<name>A0ABD1YNL0_9MARC</name>
<evidence type="ECO:0000256" key="1">
    <source>
        <dbReference type="ARBA" id="ARBA00004906"/>
    </source>
</evidence>
<evidence type="ECO:0000313" key="5">
    <source>
        <dbReference type="Proteomes" id="UP001605036"/>
    </source>
</evidence>
<keyword evidence="2" id="KW-0812">Transmembrane</keyword>
<dbReference type="Proteomes" id="UP001605036">
    <property type="component" value="Unassembled WGS sequence"/>
</dbReference>
<dbReference type="InterPro" id="IPR003613">
    <property type="entry name" value="Ubox_domain"/>
</dbReference>
<feature type="transmembrane region" description="Helical" evidence="2">
    <location>
        <begin position="456"/>
        <end position="474"/>
    </location>
</feature>
<dbReference type="EMBL" id="JBHFFA010000004">
    <property type="protein sequence ID" value="KAL2632181.1"/>
    <property type="molecule type" value="Genomic_DNA"/>
</dbReference>
<dbReference type="InterPro" id="IPR013083">
    <property type="entry name" value="Znf_RING/FYVE/PHD"/>
</dbReference>
<reference evidence="4 5" key="1">
    <citation type="submission" date="2024-09" db="EMBL/GenBank/DDBJ databases">
        <title>Chromosome-scale assembly of Riccia fluitans.</title>
        <authorList>
            <person name="Paukszto L."/>
            <person name="Sawicki J."/>
            <person name="Karawczyk K."/>
            <person name="Piernik-Szablinska J."/>
            <person name="Szczecinska M."/>
            <person name="Mazdziarz M."/>
        </authorList>
    </citation>
    <scope>NUCLEOTIDE SEQUENCE [LARGE SCALE GENOMIC DNA]</scope>
    <source>
        <strain evidence="4">Rf_01</strain>
        <tissue evidence="4">Aerial parts of the thallus</tissue>
    </source>
</reference>
<gene>
    <name evidence="4" type="ORF">R1flu_016867</name>
</gene>